<feature type="region of interest" description="Disordered" evidence="1">
    <location>
        <begin position="103"/>
        <end position="123"/>
    </location>
</feature>
<dbReference type="RefSeq" id="XP_009846515.1">
    <property type="nucleotide sequence ID" value="XM_009848213.1"/>
</dbReference>
<keyword evidence="2" id="KW-1133">Transmembrane helix</keyword>
<organism evidence="4">
    <name type="scientific">Aphanomyces astaci</name>
    <name type="common">Crayfish plague agent</name>
    <dbReference type="NCBI Taxonomy" id="112090"/>
    <lineage>
        <taxon>Eukaryota</taxon>
        <taxon>Sar</taxon>
        <taxon>Stramenopiles</taxon>
        <taxon>Oomycota</taxon>
        <taxon>Saprolegniomycetes</taxon>
        <taxon>Saprolegniales</taxon>
        <taxon>Verrucalvaceae</taxon>
        <taxon>Aphanomyces</taxon>
    </lineage>
</organism>
<feature type="transmembrane region" description="Helical" evidence="2">
    <location>
        <begin position="141"/>
        <end position="162"/>
    </location>
</feature>
<accession>W4FB08</accession>
<evidence type="ECO:0000313" key="4">
    <source>
        <dbReference type="EMBL" id="ETV64001.1"/>
    </source>
</evidence>
<dbReference type="OrthoDB" id="10367363at2759"/>
<name>W4FB08_APHAT</name>
<dbReference type="GeneID" id="20821060"/>
<keyword evidence="2" id="KW-0472">Membrane</keyword>
<protein>
    <submittedName>
        <fullName evidence="4">Uncharacterized protein</fullName>
    </submittedName>
</protein>
<feature type="chain" id="PRO_5004839939" evidence="3">
    <location>
        <begin position="20"/>
        <end position="288"/>
    </location>
</feature>
<evidence type="ECO:0000256" key="3">
    <source>
        <dbReference type="SAM" id="SignalP"/>
    </source>
</evidence>
<feature type="compositionally biased region" description="Low complexity" evidence="1">
    <location>
        <begin position="268"/>
        <end position="277"/>
    </location>
</feature>
<sequence length="288" mass="30783">MQLIGMVVVSTGLLNGVASSNVDLCRAKVVCTMLSGLDCNRSGGGCPPCIYQRTVDALDCRKKTAVELGCPNIALPLLIDCDTIVPTTTPNTVLQQISIEQANSGNNTSSNNTRNPTTLPPNGGSSTISIGPVGQSTNNSAVYWVVGISMGVCLLLVGLCCLRRRSPKRQRHAPNVESVHKIKRQQANADELPIPAPLILVSESLRYDLLNSYPDQSTQAIVSASGTPSSTEDDDILSTVFMRFRTTADYAADERNSVFSMLSSMDSSTLSSMGSLDTVHRDEDEVDI</sequence>
<dbReference type="EMBL" id="KI913446">
    <property type="protein sequence ID" value="ETV64001.1"/>
    <property type="molecule type" value="Genomic_DNA"/>
</dbReference>
<feature type="compositionally biased region" description="Basic and acidic residues" evidence="1">
    <location>
        <begin position="278"/>
        <end position="288"/>
    </location>
</feature>
<evidence type="ECO:0000256" key="2">
    <source>
        <dbReference type="SAM" id="Phobius"/>
    </source>
</evidence>
<evidence type="ECO:0000256" key="1">
    <source>
        <dbReference type="SAM" id="MobiDB-lite"/>
    </source>
</evidence>
<gene>
    <name evidence="4" type="ORF">H257_19064</name>
</gene>
<feature type="signal peptide" evidence="3">
    <location>
        <begin position="1"/>
        <end position="19"/>
    </location>
</feature>
<keyword evidence="3" id="KW-0732">Signal</keyword>
<reference evidence="4" key="1">
    <citation type="submission" date="2013-12" db="EMBL/GenBank/DDBJ databases">
        <title>The Genome Sequence of Aphanomyces astaci APO3.</title>
        <authorList>
            <consortium name="The Broad Institute Genomics Platform"/>
            <person name="Russ C."/>
            <person name="Tyler B."/>
            <person name="van West P."/>
            <person name="Dieguez-Uribeondo J."/>
            <person name="Young S.K."/>
            <person name="Zeng Q."/>
            <person name="Gargeya S."/>
            <person name="Fitzgerald M."/>
            <person name="Abouelleil A."/>
            <person name="Alvarado L."/>
            <person name="Chapman S.B."/>
            <person name="Gainer-Dewar J."/>
            <person name="Goldberg J."/>
            <person name="Griggs A."/>
            <person name="Gujja S."/>
            <person name="Hansen M."/>
            <person name="Howarth C."/>
            <person name="Imamovic A."/>
            <person name="Ireland A."/>
            <person name="Larimer J."/>
            <person name="McCowan C."/>
            <person name="Murphy C."/>
            <person name="Pearson M."/>
            <person name="Poon T.W."/>
            <person name="Priest M."/>
            <person name="Roberts A."/>
            <person name="Saif S."/>
            <person name="Shea T."/>
            <person name="Sykes S."/>
            <person name="Wortman J."/>
            <person name="Nusbaum C."/>
            <person name="Birren B."/>
        </authorList>
    </citation>
    <scope>NUCLEOTIDE SEQUENCE [LARGE SCALE GENOMIC DNA]</scope>
    <source>
        <strain evidence="4">APO3</strain>
    </source>
</reference>
<dbReference type="AlphaFoldDB" id="W4FB08"/>
<dbReference type="VEuPathDB" id="FungiDB:H257_19064"/>
<feature type="region of interest" description="Disordered" evidence="1">
    <location>
        <begin position="268"/>
        <end position="288"/>
    </location>
</feature>
<keyword evidence="2" id="KW-0812">Transmembrane</keyword>
<proteinExistence type="predicted"/>